<reference evidence="2 3" key="1">
    <citation type="submission" date="2023-11" db="EMBL/GenBank/DDBJ databases">
        <title>Scandinavium wanjuensis sp. nov., isolated from lettuce South Korea.</title>
        <authorList>
            <person name="Park J."/>
            <person name="Park S."/>
            <person name="Oh K.K."/>
            <person name="Cho G.S."/>
            <person name="Franz C.M.A.P."/>
        </authorList>
    </citation>
    <scope>NUCLEOTIDE SEQUENCE [LARGE SCALE GENOMIC DNA]</scope>
    <source>
        <strain evidence="2 3">V105_6</strain>
    </source>
</reference>
<feature type="transmembrane region" description="Helical" evidence="1">
    <location>
        <begin position="13"/>
        <end position="34"/>
    </location>
</feature>
<accession>A0ABU4QU44</accession>
<keyword evidence="1" id="KW-0812">Transmembrane</keyword>
<keyword evidence="3" id="KW-1185">Reference proteome</keyword>
<gene>
    <name evidence="2" type="ORF">SIK69_21730</name>
</gene>
<evidence type="ECO:0000256" key="1">
    <source>
        <dbReference type="SAM" id="Phobius"/>
    </source>
</evidence>
<dbReference type="EMBL" id="JAWXRD010000040">
    <property type="protein sequence ID" value="MDX6042815.1"/>
    <property type="molecule type" value="Genomic_DNA"/>
</dbReference>
<keyword evidence="1" id="KW-0472">Membrane</keyword>
<dbReference type="Proteomes" id="UP001275664">
    <property type="component" value="Unassembled WGS sequence"/>
</dbReference>
<proteinExistence type="predicted"/>
<evidence type="ECO:0000313" key="3">
    <source>
        <dbReference type="Proteomes" id="UP001275664"/>
    </source>
</evidence>
<name>A0ABU4QU44_9ENTR</name>
<organism evidence="2 3">
    <name type="scientific">Scandinavium lactucae</name>
    <dbReference type="NCBI Taxonomy" id="3095028"/>
    <lineage>
        <taxon>Bacteria</taxon>
        <taxon>Pseudomonadati</taxon>
        <taxon>Pseudomonadota</taxon>
        <taxon>Gammaproteobacteria</taxon>
        <taxon>Enterobacterales</taxon>
        <taxon>Enterobacteriaceae</taxon>
        <taxon>Scandinavium</taxon>
    </lineage>
</organism>
<protein>
    <submittedName>
        <fullName evidence="2">Uncharacterized protein</fullName>
    </submittedName>
</protein>
<keyword evidence="1" id="KW-1133">Transmembrane helix</keyword>
<evidence type="ECO:0000313" key="2">
    <source>
        <dbReference type="EMBL" id="MDX6042815.1"/>
    </source>
</evidence>
<comment type="caution">
    <text evidence="2">The sequence shown here is derived from an EMBL/GenBank/DDBJ whole genome shotgun (WGS) entry which is preliminary data.</text>
</comment>
<dbReference type="RefSeq" id="WP_319787088.1">
    <property type="nucleotide sequence ID" value="NZ_JAWXRD010000040.1"/>
</dbReference>
<sequence>MNIQEVALKYKDVMTFVIAPLAFLISMVSLGVSLRTAFLDRVNLKINARVIREPFYNQIDRIEITVLNIGRRSAVLEGVLCHYDNGETRYDYEKNGIEIREKERRVFQVDRSQYIISVGEGDVAELIDITVLDIERKQTKIKHSKELVKKLSNGHDFNS</sequence>